<dbReference type="PANTHER" id="PTHR31465:SF9">
    <property type="entry name" value="SPHINGOID LONG-CHAIN BASE TRANSPORTER RSB1"/>
    <property type="match status" value="1"/>
</dbReference>
<evidence type="ECO:0000256" key="6">
    <source>
        <dbReference type="SAM" id="Phobius"/>
    </source>
</evidence>
<dbReference type="AlphaFoldDB" id="A0A067MU96"/>
<protein>
    <recommendedName>
        <fullName evidence="9">RTA1 like protein</fullName>
    </recommendedName>
</protein>
<evidence type="ECO:0008006" key="9">
    <source>
        <dbReference type="Google" id="ProtNLM"/>
    </source>
</evidence>
<evidence type="ECO:0000256" key="2">
    <source>
        <dbReference type="ARBA" id="ARBA00022692"/>
    </source>
</evidence>
<evidence type="ECO:0000256" key="1">
    <source>
        <dbReference type="ARBA" id="ARBA00004141"/>
    </source>
</evidence>
<keyword evidence="8" id="KW-1185">Reference proteome</keyword>
<evidence type="ECO:0000256" key="4">
    <source>
        <dbReference type="ARBA" id="ARBA00023136"/>
    </source>
</evidence>
<keyword evidence="3 6" id="KW-1133">Transmembrane helix</keyword>
<feature type="transmembrane region" description="Helical" evidence="6">
    <location>
        <begin position="218"/>
        <end position="236"/>
    </location>
</feature>
<keyword evidence="2 6" id="KW-0812">Transmembrane</keyword>
<dbReference type="HOGENOM" id="CLU_033465_6_0_1"/>
<proteinExistence type="predicted"/>
<feature type="transmembrane region" description="Helical" evidence="6">
    <location>
        <begin position="12"/>
        <end position="35"/>
    </location>
</feature>
<dbReference type="Pfam" id="PF04479">
    <property type="entry name" value="RTA1"/>
    <property type="match status" value="1"/>
</dbReference>
<dbReference type="PANTHER" id="PTHR31465">
    <property type="entry name" value="PROTEIN RTA1-RELATED"/>
    <property type="match status" value="1"/>
</dbReference>
<dbReference type="STRING" id="930990.A0A067MU96"/>
<organism evidence="7 8">
    <name type="scientific">Botryobasidium botryosum (strain FD-172 SS1)</name>
    <dbReference type="NCBI Taxonomy" id="930990"/>
    <lineage>
        <taxon>Eukaryota</taxon>
        <taxon>Fungi</taxon>
        <taxon>Dikarya</taxon>
        <taxon>Basidiomycota</taxon>
        <taxon>Agaricomycotina</taxon>
        <taxon>Agaricomycetes</taxon>
        <taxon>Cantharellales</taxon>
        <taxon>Botryobasidiaceae</taxon>
        <taxon>Botryobasidium</taxon>
    </lineage>
</organism>
<accession>A0A067MU96</accession>
<sequence length="299" mass="32906">MAPQRDLNPYHYVPTFYVCVIYLVFFGLSTALHLGQAIRSRLWWLLPTAFICGIGETIGWSARLWSSKNPLLLTPFLMQISTTIIAPTFLSAANFIILGMVVREIGTHFSRISPRLYSIIFISADVVSLVIQAIGGGAASAAAHNHKSAEKGGHVMLVGIVLQMAAITIYSLLAAEVMVRYSINRPCRKAPPRADTRAHSPASTLDGTPPSMNPKMKLMVLGLGISTLFLFIRSVYRTIELIDGWNGRIISTQSLFNALDGMPICVAMYSLNVFHPGWLIDRTEEVEESIEKEKQGVAV</sequence>
<dbReference type="InParanoid" id="A0A067MU96"/>
<evidence type="ECO:0000256" key="5">
    <source>
        <dbReference type="SAM" id="MobiDB-lite"/>
    </source>
</evidence>
<feature type="transmembrane region" description="Helical" evidence="6">
    <location>
        <begin position="80"/>
        <end position="102"/>
    </location>
</feature>
<dbReference type="FunCoup" id="A0A067MU96">
    <property type="interactions" value="32"/>
</dbReference>
<reference evidence="8" key="1">
    <citation type="journal article" date="2014" name="Proc. Natl. Acad. Sci. U.S.A.">
        <title>Extensive sampling of basidiomycete genomes demonstrates inadequacy of the white-rot/brown-rot paradigm for wood decay fungi.</title>
        <authorList>
            <person name="Riley R."/>
            <person name="Salamov A.A."/>
            <person name="Brown D.W."/>
            <person name="Nagy L.G."/>
            <person name="Floudas D."/>
            <person name="Held B.W."/>
            <person name="Levasseur A."/>
            <person name="Lombard V."/>
            <person name="Morin E."/>
            <person name="Otillar R."/>
            <person name="Lindquist E.A."/>
            <person name="Sun H."/>
            <person name="LaButti K.M."/>
            <person name="Schmutz J."/>
            <person name="Jabbour D."/>
            <person name="Luo H."/>
            <person name="Baker S.E."/>
            <person name="Pisabarro A.G."/>
            <person name="Walton J.D."/>
            <person name="Blanchette R.A."/>
            <person name="Henrissat B."/>
            <person name="Martin F."/>
            <person name="Cullen D."/>
            <person name="Hibbett D.S."/>
            <person name="Grigoriev I.V."/>
        </authorList>
    </citation>
    <scope>NUCLEOTIDE SEQUENCE [LARGE SCALE GENOMIC DNA]</scope>
    <source>
        <strain evidence="8">FD-172 SS1</strain>
    </source>
</reference>
<feature type="transmembrane region" description="Helical" evidence="6">
    <location>
        <begin position="155"/>
        <end position="179"/>
    </location>
</feature>
<feature type="transmembrane region" description="Helical" evidence="6">
    <location>
        <begin position="42"/>
        <end position="60"/>
    </location>
</feature>
<dbReference type="OrthoDB" id="3358017at2759"/>
<feature type="region of interest" description="Disordered" evidence="5">
    <location>
        <begin position="188"/>
        <end position="210"/>
    </location>
</feature>
<feature type="transmembrane region" description="Helical" evidence="6">
    <location>
        <begin position="114"/>
        <end position="135"/>
    </location>
</feature>
<dbReference type="Proteomes" id="UP000027195">
    <property type="component" value="Unassembled WGS sequence"/>
</dbReference>
<dbReference type="GO" id="GO:0005886">
    <property type="term" value="C:plasma membrane"/>
    <property type="evidence" value="ECO:0007669"/>
    <property type="project" value="TreeGrafter"/>
</dbReference>
<dbReference type="GO" id="GO:0000324">
    <property type="term" value="C:fungal-type vacuole"/>
    <property type="evidence" value="ECO:0007669"/>
    <property type="project" value="TreeGrafter"/>
</dbReference>
<dbReference type="EMBL" id="KL198032">
    <property type="protein sequence ID" value="KDQ15417.1"/>
    <property type="molecule type" value="Genomic_DNA"/>
</dbReference>
<name>A0A067MU96_BOTB1</name>
<comment type="subcellular location">
    <subcellularLocation>
        <location evidence="1">Membrane</location>
        <topology evidence="1">Multi-pass membrane protein</topology>
    </subcellularLocation>
</comment>
<dbReference type="InterPro" id="IPR007568">
    <property type="entry name" value="RTA1"/>
</dbReference>
<evidence type="ECO:0000256" key="3">
    <source>
        <dbReference type="ARBA" id="ARBA00022989"/>
    </source>
</evidence>
<keyword evidence="4 6" id="KW-0472">Membrane</keyword>
<evidence type="ECO:0000313" key="7">
    <source>
        <dbReference type="EMBL" id="KDQ15417.1"/>
    </source>
</evidence>
<evidence type="ECO:0000313" key="8">
    <source>
        <dbReference type="Proteomes" id="UP000027195"/>
    </source>
</evidence>
<gene>
    <name evidence="7" type="ORF">BOTBODRAFT_291738</name>
</gene>